<protein>
    <submittedName>
        <fullName evidence="10">(diamondback moth) hypothetical protein</fullName>
    </submittedName>
</protein>
<reference evidence="10" key="1">
    <citation type="submission" date="2020-11" db="EMBL/GenBank/DDBJ databases">
        <authorList>
            <person name="Whiteford S."/>
        </authorList>
    </citation>
    <scope>NUCLEOTIDE SEQUENCE</scope>
</reference>
<dbReference type="GO" id="GO:0006417">
    <property type="term" value="P:regulation of translation"/>
    <property type="evidence" value="ECO:0007669"/>
    <property type="project" value="UniProtKB-KW"/>
</dbReference>
<feature type="compositionally biased region" description="Low complexity" evidence="6">
    <location>
        <begin position="800"/>
        <end position="814"/>
    </location>
</feature>
<feature type="region of interest" description="Disordered" evidence="6">
    <location>
        <begin position="604"/>
        <end position="637"/>
    </location>
</feature>
<evidence type="ECO:0000256" key="7">
    <source>
        <dbReference type="SAM" id="SignalP"/>
    </source>
</evidence>
<evidence type="ECO:0000256" key="2">
    <source>
        <dbReference type="ARBA" id="ARBA00022540"/>
    </source>
</evidence>
<accession>A0A8S4GBP4</accession>
<feature type="region of interest" description="Disordered" evidence="6">
    <location>
        <begin position="345"/>
        <end position="374"/>
    </location>
</feature>
<feature type="compositionally biased region" description="Polar residues" evidence="6">
    <location>
        <begin position="1322"/>
        <end position="1367"/>
    </location>
</feature>
<proteinExistence type="inferred from homology"/>
<dbReference type="Pfam" id="PF02854">
    <property type="entry name" value="MIF4G"/>
    <property type="match status" value="1"/>
</dbReference>
<feature type="chain" id="PRO_5035797683" evidence="7">
    <location>
        <begin position="22"/>
        <end position="1802"/>
    </location>
</feature>
<dbReference type="InterPro" id="IPR016024">
    <property type="entry name" value="ARM-type_fold"/>
</dbReference>
<feature type="domain" description="MI" evidence="9">
    <location>
        <begin position="1443"/>
        <end position="1566"/>
    </location>
</feature>
<feature type="signal peptide" evidence="7">
    <location>
        <begin position="1"/>
        <end position="21"/>
    </location>
</feature>
<feature type="compositionally biased region" description="Polar residues" evidence="6">
    <location>
        <begin position="703"/>
        <end position="726"/>
    </location>
</feature>
<feature type="compositionally biased region" description="Basic and acidic residues" evidence="6">
    <location>
        <begin position="1258"/>
        <end position="1274"/>
    </location>
</feature>
<evidence type="ECO:0000256" key="6">
    <source>
        <dbReference type="SAM" id="MobiDB-lite"/>
    </source>
</evidence>
<evidence type="ECO:0000256" key="5">
    <source>
        <dbReference type="ARBA" id="ARBA00022917"/>
    </source>
</evidence>
<evidence type="ECO:0000313" key="10">
    <source>
        <dbReference type="EMBL" id="CAG9137137.1"/>
    </source>
</evidence>
<dbReference type="GO" id="GO:0016281">
    <property type="term" value="C:eukaryotic translation initiation factor 4F complex"/>
    <property type="evidence" value="ECO:0007669"/>
    <property type="project" value="TreeGrafter"/>
</dbReference>
<evidence type="ECO:0000259" key="8">
    <source>
        <dbReference type="PROSITE" id="PS51363"/>
    </source>
</evidence>
<comment type="similarity">
    <text evidence="1">Belongs to the eukaryotic initiation factor 4G family.</text>
</comment>
<dbReference type="InterPro" id="IPR003891">
    <property type="entry name" value="Initiation_fac_eIF4g_MI"/>
</dbReference>
<feature type="compositionally biased region" description="Polar residues" evidence="6">
    <location>
        <begin position="348"/>
        <end position="358"/>
    </location>
</feature>
<feature type="compositionally biased region" description="Basic and acidic residues" evidence="6">
    <location>
        <begin position="759"/>
        <end position="774"/>
    </location>
</feature>
<evidence type="ECO:0000313" key="11">
    <source>
        <dbReference type="Proteomes" id="UP000653454"/>
    </source>
</evidence>
<feature type="compositionally biased region" description="Polar residues" evidence="6">
    <location>
        <begin position="154"/>
        <end position="189"/>
    </location>
</feature>
<keyword evidence="2" id="KW-0396">Initiation factor</keyword>
<gene>
    <name evidence="10" type="ORF">PLXY2_LOCUS15390</name>
</gene>
<dbReference type="SMART" id="SM00544">
    <property type="entry name" value="MA3"/>
    <property type="match status" value="1"/>
</dbReference>
<dbReference type="PANTHER" id="PTHR23253">
    <property type="entry name" value="EUKARYOTIC TRANSLATION INITIATION FACTOR 4 GAMMA"/>
    <property type="match status" value="1"/>
</dbReference>
<comment type="caution">
    <text evidence="10">The sequence shown here is derived from an EMBL/GenBank/DDBJ whole genome shotgun (WGS) entry which is preliminary data.</text>
</comment>
<dbReference type="PROSITE" id="PS51363">
    <property type="entry name" value="W2"/>
    <property type="match status" value="1"/>
</dbReference>
<dbReference type="InterPro" id="IPR003890">
    <property type="entry name" value="MIF4G-like_typ-3"/>
</dbReference>
<evidence type="ECO:0000256" key="3">
    <source>
        <dbReference type="ARBA" id="ARBA00022553"/>
    </source>
</evidence>
<sequence length="1802" mass="197883">MILSPQFWEWFYIWLVQVVKILYDESAMVALRGGNCAGSSHVCGGARAADAPGAGGAAPPLPMQHLLQPVNNVSVHLYNNSASPLKHDQPSTRYSNPNCMPSHHYRLLAQARAECYHAGGAGGAGYMQGGAPQPPSQPSMRGPAQQPPPQQQQDMSKTSMPAHNFGPSQNQSQQARPQYNYTFRATQHGNRPASHPRQQQPYIQGGSATGNPPVMYPTLVYPQMTMPSAAYPQQRGGQGYYQYLPQLHYSYGTPPNHTQSYYYPAATSQQIQTPNLGGNGQGRSSAAAMVGPQAPAAQAAPAAPLPHQQPPAAHMHPNMQNMRPAQTKRTSHRLKIIDPVTRQDILSDISNDSQYVSRESSERQTPQPEPTPTGISIAEEFTRMVNEAANQPSESTIKTNYTTTKNIETVTPIITPITQPQTNAISSINNNIVKSDILAVNENKSIVAEVAVEPCETPVVSAISDSPVIVPKLPTNVKQTQKTSETLLQPLVLDTNKNIATNKVVPKVNKSKPEEVEKIEKLEAPPPQPQRVPRERVRSEGKEHKEQKEAEAKEAVAPAKLNGPAPAEFTPNSVEAVVNNIAEVAKSQTSQIPSVKHTEFIKQQAATKQTSVSVESDIAPPTDTKSETVKPLPVTSAPTATELLSASIEKVAKDLPSAPKPELERQKSKEASSAFEAQVKLTQSIASCIRSSNQPESKMKDINLNNKTTDPDTANGNNTTPTINKTDSNKEDINRNEKANKNSKNMSKKGAKSANIDAIVKEPEANGNAKEEPVKASSPEEMVTPEKAPSEEKTEEPEAEVAPAPEEPAAAPAAPAAPPAPAVFVPKYKYTDDQWSPLNKSGKRCYDLGLLKQIRDDPLSKNKPDIPIMEKVVRMETMPFTPISRPINDALFPSFVKNTGGNVSRGPPGGGRDIKKDGRNMAPSGMLGKGSVKLTPNQGGNGGHKPVIHVSLSLREDVKLNETENAWKPSRFKKDTISEEEYKTQDLEKKFRGILNKLTPQKFDTLMDRVKGLEINTQQRLVRVIDLVFEKAIEEPNFSEAYAAMCNKLYKLKVPADNASSPDQCVNFRALIINKCQQQFVTGKVDENAIKLEKELSECTDPAKRKELAVLLNEENRRMRMRSVGNVRFIGELYKLKMLTSKIMVFCMNHLIDKLEEEKLECLCKLLTTIGEQVEGEVREQLDAVFKKMQDIVERKSNKISSRVRFMLQDVIELRRRRWLIKSVVDSQPKMMDQIQKEAEQHQRQIELMNSAPMSGGFRRDDGGRGKRGGDNRRGQGGNNFDANNWKTTASRPTNYSVDTTKLKAGSISNNKNLSTIKLAPTNTGWNCGSGSKSTTAQASSNSHIGLPTTTTNNKYGLLAESSTDPTSLHGLKDISSPKGASIERSTFSSRNDFSSGGNSRSGSMGIPRSNSGTRTAPAPAPPAPAPAAPAPPPPTPQEPLPDNKKNSVKSMVGLALINSDSEEMVHDVKQLFPPQYHAGVVGEILNIALEKSAKDIAAITKSLLHLVSTGTISAENFLAGFKEIIEFAPDLYIDIPMLYEYLGMFFVPQIEKKHITLAQVLRLSGPIVSVDHGHLLLKAILRQLKDSMGPTFVKTKWVESEQQLKDWMKEDQAEKFLEENKLEFLAGAEAADEARALSPADAQAKLLQLMNNDENCECIRGWVKDNVGNSSNSDWFMRSLIQAICEHALFGPEGRAEPHFNQDRMNKYSGLINDFGDSRPARESNCLIGIQQLIHRLEHPQGLTLEIFQCLHDQYLITVEGFTAWEMSETEPEGKGVMLKALTSFFTNIKEADNEDSCSED</sequence>
<feature type="region of interest" description="Disordered" evidence="6">
    <location>
        <begin position="1322"/>
        <end position="1446"/>
    </location>
</feature>
<keyword evidence="3" id="KW-0597">Phosphoprotein</keyword>
<feature type="region of interest" description="Disordered" evidence="6">
    <location>
        <begin position="651"/>
        <end position="675"/>
    </location>
</feature>
<dbReference type="CDD" id="cd11559">
    <property type="entry name" value="W2_eIF4G1_like"/>
    <property type="match status" value="1"/>
</dbReference>
<feature type="compositionally biased region" description="Pro residues" evidence="6">
    <location>
        <begin position="1419"/>
        <end position="1440"/>
    </location>
</feature>
<dbReference type="Pfam" id="PF02847">
    <property type="entry name" value="MA3"/>
    <property type="match status" value="1"/>
</dbReference>
<feature type="compositionally biased region" description="Basic and acidic residues" evidence="6">
    <location>
        <begin position="661"/>
        <end position="670"/>
    </location>
</feature>
<keyword evidence="11" id="KW-1185">Reference proteome</keyword>
<dbReference type="SMART" id="SM00543">
    <property type="entry name" value="MIF4G"/>
    <property type="match status" value="1"/>
</dbReference>
<dbReference type="GO" id="GO:0003743">
    <property type="term" value="F:translation initiation factor activity"/>
    <property type="evidence" value="ECO:0007669"/>
    <property type="project" value="UniProtKB-KW"/>
</dbReference>
<organism evidence="10 11">
    <name type="scientific">Plutella xylostella</name>
    <name type="common">Diamondback moth</name>
    <name type="synonym">Plutella maculipennis</name>
    <dbReference type="NCBI Taxonomy" id="51655"/>
    <lineage>
        <taxon>Eukaryota</taxon>
        <taxon>Metazoa</taxon>
        <taxon>Ecdysozoa</taxon>
        <taxon>Arthropoda</taxon>
        <taxon>Hexapoda</taxon>
        <taxon>Insecta</taxon>
        <taxon>Pterygota</taxon>
        <taxon>Neoptera</taxon>
        <taxon>Endopterygota</taxon>
        <taxon>Lepidoptera</taxon>
        <taxon>Glossata</taxon>
        <taxon>Ditrysia</taxon>
        <taxon>Yponomeutoidea</taxon>
        <taxon>Plutellidae</taxon>
        <taxon>Plutella</taxon>
    </lineage>
</organism>
<feature type="compositionally biased region" description="Polar residues" evidence="6">
    <location>
        <begin position="1281"/>
        <end position="1294"/>
    </location>
</feature>
<dbReference type="EMBL" id="CAJHNJ030000189">
    <property type="protein sequence ID" value="CAG9137137.1"/>
    <property type="molecule type" value="Genomic_DNA"/>
</dbReference>
<feature type="compositionally biased region" description="Basic and acidic residues" evidence="6">
    <location>
        <begin position="532"/>
        <end position="554"/>
    </location>
</feature>
<keyword evidence="5" id="KW-0648">Protein biosynthesis</keyword>
<feature type="region of interest" description="Disordered" evidence="6">
    <location>
        <begin position="272"/>
        <end position="317"/>
    </location>
</feature>
<dbReference type="PANTHER" id="PTHR23253:SF78">
    <property type="entry name" value="EUKARYOTIC TRANSLATION INITIATION FACTOR 4G1, ISOFORM B-RELATED"/>
    <property type="match status" value="1"/>
</dbReference>
<feature type="region of interest" description="Disordered" evidence="6">
    <location>
        <begin position="688"/>
        <end position="818"/>
    </location>
</feature>
<evidence type="ECO:0000256" key="1">
    <source>
        <dbReference type="ARBA" id="ARBA00005775"/>
    </source>
</evidence>
<feature type="compositionally biased region" description="Low complexity" evidence="6">
    <location>
        <begin position="1388"/>
        <end position="1404"/>
    </location>
</feature>
<evidence type="ECO:0000259" key="9">
    <source>
        <dbReference type="PROSITE" id="PS51366"/>
    </source>
</evidence>
<dbReference type="Proteomes" id="UP000653454">
    <property type="component" value="Unassembled WGS sequence"/>
</dbReference>
<feature type="compositionally biased region" description="Basic and acidic residues" evidence="6">
    <location>
        <begin position="727"/>
        <end position="740"/>
    </location>
</feature>
<name>A0A8S4GBP4_PLUXY</name>
<feature type="region of interest" description="Disordered" evidence="6">
    <location>
        <begin position="898"/>
        <end position="917"/>
    </location>
</feature>
<dbReference type="PROSITE" id="PS51366">
    <property type="entry name" value="MI"/>
    <property type="match status" value="1"/>
</dbReference>
<dbReference type="GO" id="GO:0003729">
    <property type="term" value="F:mRNA binding"/>
    <property type="evidence" value="ECO:0007669"/>
    <property type="project" value="TreeGrafter"/>
</dbReference>
<dbReference type="SMART" id="SM00515">
    <property type="entry name" value="eIF5C"/>
    <property type="match status" value="1"/>
</dbReference>
<keyword evidence="4" id="KW-0810">Translation regulation</keyword>
<feature type="domain" description="W2" evidence="8">
    <location>
        <begin position="1633"/>
        <end position="1800"/>
    </location>
</feature>
<dbReference type="Gene3D" id="1.25.40.180">
    <property type="match status" value="3"/>
</dbReference>
<dbReference type="Pfam" id="PF02020">
    <property type="entry name" value="W2"/>
    <property type="match status" value="1"/>
</dbReference>
<feature type="region of interest" description="Disordered" evidence="6">
    <location>
        <begin position="1249"/>
        <end position="1294"/>
    </location>
</feature>
<dbReference type="SUPFAM" id="SSF48371">
    <property type="entry name" value="ARM repeat"/>
    <property type="match status" value="3"/>
</dbReference>
<feature type="region of interest" description="Disordered" evidence="6">
    <location>
        <begin position="126"/>
        <end position="210"/>
    </location>
</feature>
<feature type="compositionally biased region" description="Polar residues" evidence="6">
    <location>
        <begin position="604"/>
        <end position="614"/>
    </location>
</feature>
<evidence type="ECO:0000256" key="4">
    <source>
        <dbReference type="ARBA" id="ARBA00022845"/>
    </source>
</evidence>
<dbReference type="InterPro" id="IPR003307">
    <property type="entry name" value="W2_domain"/>
</dbReference>
<keyword evidence="7" id="KW-0732">Signal</keyword>
<feature type="compositionally biased region" description="Low complexity" evidence="6">
    <location>
        <begin position="286"/>
        <end position="302"/>
    </location>
</feature>
<feature type="compositionally biased region" description="Basic and acidic residues" evidence="6">
    <location>
        <begin position="511"/>
        <end position="523"/>
    </location>
</feature>
<feature type="region of interest" description="Disordered" evidence="6">
    <location>
        <begin position="510"/>
        <end position="570"/>
    </location>
</feature>